<comment type="subcellular location">
    <subcellularLocation>
        <location evidence="1">Membrane</location>
        <topology evidence="1">Multi-pass membrane protein</topology>
    </subcellularLocation>
</comment>
<feature type="transmembrane region" description="Helical" evidence="5">
    <location>
        <begin position="20"/>
        <end position="39"/>
    </location>
</feature>
<evidence type="ECO:0000256" key="5">
    <source>
        <dbReference type="SAM" id="Phobius"/>
    </source>
</evidence>
<keyword evidence="3 5" id="KW-1133">Transmembrane helix</keyword>
<evidence type="ECO:0000259" key="6">
    <source>
        <dbReference type="Pfam" id="PF04138"/>
    </source>
</evidence>
<accession>A0ABN3G9H6</accession>
<feature type="transmembrane region" description="Helical" evidence="5">
    <location>
        <begin position="117"/>
        <end position="138"/>
    </location>
</feature>
<organism evidence="7 8">
    <name type="scientific">Saccharopolyspora halophila</name>
    <dbReference type="NCBI Taxonomy" id="405551"/>
    <lineage>
        <taxon>Bacteria</taxon>
        <taxon>Bacillati</taxon>
        <taxon>Actinomycetota</taxon>
        <taxon>Actinomycetes</taxon>
        <taxon>Pseudonocardiales</taxon>
        <taxon>Pseudonocardiaceae</taxon>
        <taxon>Saccharopolyspora</taxon>
    </lineage>
</organism>
<keyword evidence="8" id="KW-1185">Reference proteome</keyword>
<dbReference type="InterPro" id="IPR007267">
    <property type="entry name" value="GtrA_DPMS_TM"/>
</dbReference>
<keyword evidence="4 5" id="KW-0472">Membrane</keyword>
<evidence type="ECO:0000313" key="7">
    <source>
        <dbReference type="EMBL" id="GAA2346980.1"/>
    </source>
</evidence>
<feature type="transmembrane region" description="Helical" evidence="5">
    <location>
        <begin position="45"/>
        <end position="63"/>
    </location>
</feature>
<name>A0ABN3G9H6_9PSEU</name>
<gene>
    <name evidence="7" type="ORF">GCM10009854_24970</name>
</gene>
<evidence type="ECO:0000313" key="8">
    <source>
        <dbReference type="Proteomes" id="UP001501218"/>
    </source>
</evidence>
<dbReference type="EMBL" id="BAAARA010000007">
    <property type="protein sequence ID" value="GAA2346980.1"/>
    <property type="molecule type" value="Genomic_DNA"/>
</dbReference>
<feature type="transmembrane region" description="Helical" evidence="5">
    <location>
        <begin position="83"/>
        <end position="105"/>
    </location>
</feature>
<dbReference type="Pfam" id="PF04138">
    <property type="entry name" value="GtrA_DPMS_TM"/>
    <property type="match status" value="1"/>
</dbReference>
<comment type="caution">
    <text evidence="7">The sequence shown here is derived from an EMBL/GenBank/DDBJ whole genome shotgun (WGS) entry which is preliminary data.</text>
</comment>
<proteinExistence type="predicted"/>
<protein>
    <recommendedName>
        <fullName evidence="6">GtrA/DPMS transmembrane domain-containing protein</fullName>
    </recommendedName>
</protein>
<evidence type="ECO:0000256" key="1">
    <source>
        <dbReference type="ARBA" id="ARBA00004141"/>
    </source>
</evidence>
<evidence type="ECO:0000256" key="3">
    <source>
        <dbReference type="ARBA" id="ARBA00022989"/>
    </source>
</evidence>
<keyword evidence="2 5" id="KW-0812">Transmembrane</keyword>
<feature type="domain" description="GtrA/DPMS transmembrane" evidence="6">
    <location>
        <begin position="19"/>
        <end position="144"/>
    </location>
</feature>
<evidence type="ECO:0000256" key="4">
    <source>
        <dbReference type="ARBA" id="ARBA00023136"/>
    </source>
</evidence>
<reference evidence="7 8" key="1">
    <citation type="journal article" date="2019" name="Int. J. Syst. Evol. Microbiol.">
        <title>The Global Catalogue of Microorganisms (GCM) 10K type strain sequencing project: providing services to taxonomists for standard genome sequencing and annotation.</title>
        <authorList>
            <consortium name="The Broad Institute Genomics Platform"/>
            <consortium name="The Broad Institute Genome Sequencing Center for Infectious Disease"/>
            <person name="Wu L."/>
            <person name="Ma J."/>
        </authorList>
    </citation>
    <scope>NUCLEOTIDE SEQUENCE [LARGE SCALE GENOMIC DNA]</scope>
    <source>
        <strain evidence="7 8">JCM 16221</strain>
    </source>
</reference>
<evidence type="ECO:0000256" key="2">
    <source>
        <dbReference type="ARBA" id="ARBA00022692"/>
    </source>
</evidence>
<dbReference type="Proteomes" id="UP001501218">
    <property type="component" value="Unassembled WGS sequence"/>
</dbReference>
<sequence length="154" mass="16717">MPQRMSGVRFGRYWHLLSRFAAASVIATVISQLVFLVSYSLGSAPIFATVLAWLAGAIPNFVLNRRTWGGGGRSALRGEIIRFGVISIGTALVAALAAHGAEILATSQFPHNRPAQIAIVWGAFAGTYVAMFAVKFVLFDKIVFTAHRQQQRAR</sequence>